<accession>A0A6N9TLU7</accession>
<dbReference type="EMBL" id="JAAAWO010000016">
    <property type="protein sequence ID" value="NDW17115.1"/>
    <property type="molecule type" value="Genomic_DNA"/>
</dbReference>
<dbReference type="AlphaFoldDB" id="A0A6N9TLU7"/>
<dbReference type="Gene3D" id="3.30.70.100">
    <property type="match status" value="1"/>
</dbReference>
<evidence type="ECO:0008006" key="3">
    <source>
        <dbReference type="Google" id="ProtNLM"/>
    </source>
</evidence>
<gene>
    <name evidence="1" type="ORF">GTQ48_16485</name>
</gene>
<keyword evidence="2" id="KW-1185">Reference proteome</keyword>
<sequence length="106" mass="11872">MTGRIVIVGYKPKKGKQAELEALVKSHIPTLRAEGLISNRDAISMRSEDGTIIEVFEWASKDAIEKAHSNVKIREMWVSFSEVCDYVPVSQVKEISSVFSEFTPLS</sequence>
<organism evidence="1 2">
    <name type="scientific">Alteromonas genovensis</name>
    <dbReference type="NCBI Taxonomy" id="471225"/>
    <lineage>
        <taxon>Bacteria</taxon>
        <taxon>Pseudomonadati</taxon>
        <taxon>Pseudomonadota</taxon>
        <taxon>Gammaproteobacteria</taxon>
        <taxon>Alteromonadales</taxon>
        <taxon>Alteromonadaceae</taxon>
        <taxon>Alteromonas/Salinimonas group</taxon>
        <taxon>Alteromonas</taxon>
    </lineage>
</organism>
<evidence type="ECO:0000313" key="2">
    <source>
        <dbReference type="Proteomes" id="UP000471381"/>
    </source>
</evidence>
<dbReference type="SUPFAM" id="SSF54909">
    <property type="entry name" value="Dimeric alpha+beta barrel"/>
    <property type="match status" value="1"/>
</dbReference>
<name>A0A6N9TLU7_9ALTE</name>
<protein>
    <recommendedName>
        <fullName evidence="3">ABM domain-containing protein</fullName>
    </recommendedName>
</protein>
<dbReference type="Proteomes" id="UP000471381">
    <property type="component" value="Unassembled WGS sequence"/>
</dbReference>
<dbReference type="InterPro" id="IPR011008">
    <property type="entry name" value="Dimeric_a/b-barrel"/>
</dbReference>
<reference evidence="1 2" key="1">
    <citation type="submission" date="2020-01" db="EMBL/GenBank/DDBJ databases">
        <title>Genomes of bacteria type strains.</title>
        <authorList>
            <person name="Chen J."/>
            <person name="Zhu S."/>
            <person name="Yang J."/>
        </authorList>
    </citation>
    <scope>NUCLEOTIDE SEQUENCE [LARGE SCALE GENOMIC DNA]</scope>
    <source>
        <strain evidence="1 2">LMG 24078</strain>
    </source>
</reference>
<comment type="caution">
    <text evidence="1">The sequence shown here is derived from an EMBL/GenBank/DDBJ whole genome shotgun (WGS) entry which is preliminary data.</text>
</comment>
<proteinExistence type="predicted"/>
<evidence type="ECO:0000313" key="1">
    <source>
        <dbReference type="EMBL" id="NDW17115.1"/>
    </source>
</evidence>